<keyword evidence="8" id="KW-1185">Reference proteome</keyword>
<dbReference type="GO" id="GO:0050660">
    <property type="term" value="F:flavin adenine dinucleotide binding"/>
    <property type="evidence" value="ECO:0007669"/>
    <property type="project" value="InterPro"/>
</dbReference>
<protein>
    <recommendedName>
        <fullName evidence="6">FAD linked oxidase N-terminal domain-containing protein</fullName>
    </recommendedName>
</protein>
<keyword evidence="3" id="KW-0274">FAD</keyword>
<comment type="similarity">
    <text evidence="1">Belongs to the oxygen-dependent FAD-linked oxidoreductase family.</text>
</comment>
<accession>A0AAN6LMX0</accession>
<evidence type="ECO:0000256" key="5">
    <source>
        <dbReference type="SAM" id="SignalP"/>
    </source>
</evidence>
<evidence type="ECO:0000313" key="7">
    <source>
        <dbReference type="EMBL" id="KAK3201153.1"/>
    </source>
</evidence>
<comment type="caution">
    <text evidence="7">The sequence shown here is derived from an EMBL/GenBank/DDBJ whole genome shotgun (WGS) entry which is preliminary data.</text>
</comment>
<proteinExistence type="inferred from homology"/>
<dbReference type="AlphaFoldDB" id="A0AAN6LMX0"/>
<dbReference type="Pfam" id="PF01565">
    <property type="entry name" value="FAD_binding_4"/>
    <property type="match status" value="1"/>
</dbReference>
<dbReference type="InterPro" id="IPR006094">
    <property type="entry name" value="Oxid_FAD_bind_N"/>
</dbReference>
<dbReference type="PANTHER" id="PTHR42973">
    <property type="entry name" value="BINDING OXIDOREDUCTASE, PUTATIVE (AFU_ORTHOLOGUE AFUA_1G17690)-RELATED"/>
    <property type="match status" value="1"/>
</dbReference>
<dbReference type="InterPro" id="IPR050416">
    <property type="entry name" value="FAD-linked_Oxidoreductase"/>
</dbReference>
<evidence type="ECO:0000256" key="2">
    <source>
        <dbReference type="ARBA" id="ARBA00022630"/>
    </source>
</evidence>
<evidence type="ECO:0000313" key="8">
    <source>
        <dbReference type="Proteomes" id="UP001280581"/>
    </source>
</evidence>
<dbReference type="Gene3D" id="3.40.462.20">
    <property type="match status" value="1"/>
</dbReference>
<keyword evidence="5" id="KW-0732">Signal</keyword>
<sequence>MRGTVVALALLSFGSTSSESTPEAPDFNVANALLKHDIDIATIPALSGSLFPSYPRGACSSLRHIFPNKVITSNTSAYDAFTASYWSAQQAAVDPECIFEPTAAKDVSILVLIARLTQCPFSVKSGGHAAFAGASNSEGGITVAFDQMRGIELAEDKSVVGVEPGNTWTPASFEVVTASGAIITASPSTHASLYWALRGGGPNFAIVTKFNFETIPQGLMWGGTRLHLEALFPSVISAFYNLGVNAEKDVSAAQILSFAYAQGTRIAASELEYAKPVANASIFAEYLAIPAIQDSTAVRSLANLTLALNAVNPNGLRETYWAVTFKLDEDFTAWAVDGFYEEVLGIADAAGLVPALTLQIITVPMLRGFAKKGGMRWG</sequence>
<dbReference type="InterPro" id="IPR016169">
    <property type="entry name" value="FAD-bd_PCMH_sub2"/>
</dbReference>
<name>A0AAN6LMX0_9PLEO</name>
<feature type="chain" id="PRO_5043031861" description="FAD linked oxidase N-terminal domain-containing protein" evidence="5">
    <location>
        <begin position="19"/>
        <end position="378"/>
    </location>
</feature>
<dbReference type="GO" id="GO:0016491">
    <property type="term" value="F:oxidoreductase activity"/>
    <property type="evidence" value="ECO:0007669"/>
    <property type="project" value="UniProtKB-KW"/>
</dbReference>
<feature type="signal peptide" evidence="5">
    <location>
        <begin position="1"/>
        <end position="18"/>
    </location>
</feature>
<dbReference type="EMBL" id="WVTA01000017">
    <property type="protein sequence ID" value="KAK3201153.1"/>
    <property type="molecule type" value="Genomic_DNA"/>
</dbReference>
<reference evidence="7 8" key="1">
    <citation type="submission" date="2021-02" db="EMBL/GenBank/DDBJ databases">
        <title>Genome assembly of Pseudopithomyces chartarum.</title>
        <authorList>
            <person name="Jauregui R."/>
            <person name="Singh J."/>
            <person name="Voisey C."/>
        </authorList>
    </citation>
    <scope>NUCLEOTIDE SEQUENCE [LARGE SCALE GENOMIC DNA]</scope>
    <source>
        <strain evidence="7 8">AGR01</strain>
    </source>
</reference>
<dbReference type="Gene3D" id="3.30.465.10">
    <property type="match status" value="2"/>
</dbReference>
<dbReference type="InterPro" id="IPR036318">
    <property type="entry name" value="FAD-bd_PCMH-like_sf"/>
</dbReference>
<organism evidence="7 8">
    <name type="scientific">Pseudopithomyces chartarum</name>
    <dbReference type="NCBI Taxonomy" id="1892770"/>
    <lineage>
        <taxon>Eukaryota</taxon>
        <taxon>Fungi</taxon>
        <taxon>Dikarya</taxon>
        <taxon>Ascomycota</taxon>
        <taxon>Pezizomycotina</taxon>
        <taxon>Dothideomycetes</taxon>
        <taxon>Pleosporomycetidae</taxon>
        <taxon>Pleosporales</taxon>
        <taxon>Massarineae</taxon>
        <taxon>Didymosphaeriaceae</taxon>
        <taxon>Pseudopithomyces</taxon>
    </lineage>
</organism>
<feature type="domain" description="FAD linked oxidase N-terminal" evidence="6">
    <location>
        <begin position="95"/>
        <end position="172"/>
    </location>
</feature>
<keyword evidence="2" id="KW-0285">Flavoprotein</keyword>
<gene>
    <name evidence="7" type="ORF">GRF29_213g1276192</name>
</gene>
<dbReference type="Proteomes" id="UP001280581">
    <property type="component" value="Unassembled WGS sequence"/>
</dbReference>
<evidence type="ECO:0000256" key="1">
    <source>
        <dbReference type="ARBA" id="ARBA00005466"/>
    </source>
</evidence>
<dbReference type="PANTHER" id="PTHR42973:SF34">
    <property type="entry name" value="FAD BINDING DOMAIN PROTEIN (AFU_ORTHOLOGUE AFUA_3G02770)"/>
    <property type="match status" value="1"/>
</dbReference>
<evidence type="ECO:0000256" key="3">
    <source>
        <dbReference type="ARBA" id="ARBA00022827"/>
    </source>
</evidence>
<evidence type="ECO:0000259" key="6">
    <source>
        <dbReference type="Pfam" id="PF01565"/>
    </source>
</evidence>
<evidence type="ECO:0000256" key="4">
    <source>
        <dbReference type="ARBA" id="ARBA00023002"/>
    </source>
</evidence>
<keyword evidence="4" id="KW-0560">Oxidoreductase</keyword>
<dbReference type="SUPFAM" id="SSF56176">
    <property type="entry name" value="FAD-binding/transporter-associated domain-like"/>
    <property type="match status" value="1"/>
</dbReference>